<proteinExistence type="predicted"/>
<feature type="compositionally biased region" description="Low complexity" evidence="1">
    <location>
        <begin position="176"/>
        <end position="200"/>
    </location>
</feature>
<feature type="compositionally biased region" description="Acidic residues" evidence="1">
    <location>
        <begin position="60"/>
        <end position="94"/>
    </location>
</feature>
<feature type="region of interest" description="Disordered" evidence="1">
    <location>
        <begin position="150"/>
        <end position="203"/>
    </location>
</feature>
<evidence type="ECO:0000313" key="2">
    <source>
        <dbReference type="EMBL" id="GKT29263.1"/>
    </source>
</evidence>
<evidence type="ECO:0000313" key="3">
    <source>
        <dbReference type="Proteomes" id="UP001057375"/>
    </source>
</evidence>
<feature type="region of interest" description="Disordered" evidence="1">
    <location>
        <begin position="619"/>
        <end position="663"/>
    </location>
</feature>
<organism evidence="2 3">
    <name type="scientific">Aduncisulcus paluster</name>
    <dbReference type="NCBI Taxonomy" id="2918883"/>
    <lineage>
        <taxon>Eukaryota</taxon>
        <taxon>Metamonada</taxon>
        <taxon>Carpediemonas-like organisms</taxon>
        <taxon>Aduncisulcus</taxon>
    </lineage>
</organism>
<dbReference type="Pfam" id="PF08616">
    <property type="entry name" value="SPA"/>
    <property type="match status" value="1"/>
</dbReference>
<feature type="region of interest" description="Disordered" evidence="1">
    <location>
        <begin position="987"/>
        <end position="1006"/>
    </location>
</feature>
<feature type="compositionally biased region" description="Low complexity" evidence="1">
    <location>
        <begin position="903"/>
        <end position="913"/>
    </location>
</feature>
<keyword evidence="3" id="KW-1185">Reference proteome</keyword>
<feature type="compositionally biased region" description="Basic and acidic residues" evidence="1">
    <location>
        <begin position="918"/>
        <end position="933"/>
    </location>
</feature>
<name>A0ABQ5K9N3_9EUKA</name>
<dbReference type="InterPro" id="IPR052809">
    <property type="entry name" value="Actin_polarity_regulatory"/>
</dbReference>
<comment type="caution">
    <text evidence="2">The sequence shown here is derived from an EMBL/GenBank/DDBJ whole genome shotgun (WGS) entry which is preliminary data.</text>
</comment>
<dbReference type="PANTHER" id="PTHR28245:SF1">
    <property type="entry name" value="ARF3-INTERACTING PROTEIN 1"/>
    <property type="match status" value="1"/>
</dbReference>
<feature type="compositionally biased region" description="Low complexity" evidence="1">
    <location>
        <begin position="625"/>
        <end position="663"/>
    </location>
</feature>
<feature type="region of interest" description="Disordered" evidence="1">
    <location>
        <begin position="537"/>
        <end position="561"/>
    </location>
</feature>
<gene>
    <name evidence="2" type="ORF">ADUPG1_014076</name>
</gene>
<evidence type="ECO:0000256" key="1">
    <source>
        <dbReference type="SAM" id="MobiDB-lite"/>
    </source>
</evidence>
<feature type="region of interest" description="Disordered" evidence="1">
    <location>
        <begin position="60"/>
        <end position="106"/>
    </location>
</feature>
<feature type="compositionally biased region" description="Basic and acidic residues" evidence="1">
    <location>
        <begin position="882"/>
        <end position="898"/>
    </location>
</feature>
<protein>
    <recommendedName>
        <fullName evidence="4">UDENN domain-containing protein</fullName>
    </recommendedName>
</protein>
<feature type="region of interest" description="Disordered" evidence="1">
    <location>
        <begin position="882"/>
        <end position="977"/>
    </location>
</feature>
<dbReference type="EMBL" id="BQXS01013652">
    <property type="protein sequence ID" value="GKT29263.1"/>
    <property type="molecule type" value="Genomic_DNA"/>
</dbReference>
<dbReference type="Proteomes" id="UP001057375">
    <property type="component" value="Unassembled WGS sequence"/>
</dbReference>
<sequence>HCQKSMCDWPLSLPSLSHSACVEDIFDVMCEMWRVINAGWNGEGKELRCGWKWLRAHEEEDEEDIADDEMGTEGKEPDDDDLIAYKEEEEEEEEGPGKEQEGGEIEEETIHKAVSSDSDDGKDHLLAHHTDITRQESKDYDISTVSSPIAVTPGTAISSPDGIAKPSDSDGDDRISSSGILPSCSSSSTSSSHPLSVSPPQESSRTSLVSLLNQFSGLLISPLFIHDPYHSFTKIMYGDRKKPGEIVEFFIPRYRYYTDDMYIGTPHESLLCDLHAIHTCGGYLNGHETSGFSDFRKTAIDEKRYEPLPLSIPAEGHDPFGGSSFNPKSSKYQQLYPSPLPNSGCLPTLSLSFLFRLFNFPIMHVYNAILCGKRVIVFSMLHPVSVLCLITLSLSLLVPQYTLQCGFIPRYTRPYTSMGGIDFVSSNKGPFVCGVANPLFEGRKQWWDVFVNIDSCEITLGDDWKRQIGISDKSKNADRGWAKRDRMAFEYIERVLGVVAKSSASDDGLASISPLSAFLELGMKDVTLFPMPQIAKKKRSSTSSRTMKISPISSSDPLKNADRGWAKRDRMAFEYIERVLGVVAKSSASDDGLASISPLSAFLELGMKDVTLFPMPQIAKKKRSSTSSRTMKISPISSSDPLSSPLGSSSSSSSSSSSMASEGSSMPFPCSHYVPPPPSSHFTISSVETHIRSFLFCYSQTLLSLASCSSILSHTETAIVEGEKRIALVRLSPCFRMWERVEGARYGRYDLSLTNCVMHEQGSESISVKGGCESEEGELESHNKTSRDHTFIYKGMLEGFVKDQGLFVPSMQFMRKCVIKPDPIPPMMLIQYGTAVPILRQAVSVLRYCVEKIGVDDLLPVIPPKLGGLSPLMPFLFTNDKETQRNNERGKGRKDTKAFKQKSSVSKSTEASSQPQRDSVESRRDVSHGETKKKMFPKKSIEFAGKGKSQSREESSSIVKGSSSQPGPGIIAPKSSLVIKKPGLTIKMPESKPKSKPIILVKKKSE</sequence>
<accession>A0ABQ5K9N3</accession>
<reference evidence="2" key="1">
    <citation type="submission" date="2022-03" db="EMBL/GenBank/DDBJ databases">
        <title>Draft genome sequence of Aduncisulcus paluster, a free-living microaerophilic Fornicata.</title>
        <authorList>
            <person name="Yuyama I."/>
            <person name="Kume K."/>
            <person name="Tamura T."/>
            <person name="Inagaki Y."/>
            <person name="Hashimoto T."/>
        </authorList>
    </citation>
    <scope>NUCLEOTIDE SEQUENCE</scope>
    <source>
        <strain evidence="2">NY0171</strain>
    </source>
</reference>
<evidence type="ECO:0008006" key="4">
    <source>
        <dbReference type="Google" id="ProtNLM"/>
    </source>
</evidence>
<feature type="non-terminal residue" evidence="2">
    <location>
        <position position="1"/>
    </location>
</feature>
<dbReference type="PANTHER" id="PTHR28245">
    <property type="entry name" value="ARF3-INTERACTING PROTEIN 1"/>
    <property type="match status" value="1"/>
</dbReference>